<sequence>MKASELRAKSVGELNQEVLELLKAQFSLRMQLATQQLGNTSQLGKVRRDIARVRTVLREKAGQK</sequence>
<keyword evidence="7" id="KW-1185">Reference proteome</keyword>
<accession>A0ABX1MR46</accession>
<dbReference type="InterPro" id="IPR001854">
    <property type="entry name" value="Ribosomal_uL29"/>
</dbReference>
<dbReference type="EMBL" id="WTVR01000016">
    <property type="protein sequence ID" value="NMF88830.1"/>
    <property type="molecule type" value="Genomic_DNA"/>
</dbReference>
<dbReference type="NCBIfam" id="TIGR00012">
    <property type="entry name" value="L29"/>
    <property type="match status" value="1"/>
</dbReference>
<dbReference type="GO" id="GO:0005840">
    <property type="term" value="C:ribosome"/>
    <property type="evidence" value="ECO:0007669"/>
    <property type="project" value="UniProtKB-KW"/>
</dbReference>
<dbReference type="PROSITE" id="PS00579">
    <property type="entry name" value="RIBOSOMAL_L29"/>
    <property type="match status" value="1"/>
</dbReference>
<keyword evidence="3 5" id="KW-0687">Ribonucleoprotein</keyword>
<name>A0ABX1MR46_9RHOO</name>
<evidence type="ECO:0000256" key="2">
    <source>
        <dbReference type="ARBA" id="ARBA00022980"/>
    </source>
</evidence>
<dbReference type="CDD" id="cd00427">
    <property type="entry name" value="Ribosomal_L29_HIP"/>
    <property type="match status" value="1"/>
</dbReference>
<reference evidence="6 7" key="1">
    <citation type="submission" date="2019-12" db="EMBL/GenBank/DDBJ databases">
        <title>Comparative genomics gives insights into the taxonomy of the Azoarcus-Aromatoleum group and reveals separate origins of nif in the plant-associated Azoarcus and non-plant-associated Aromatoleum sub-groups.</title>
        <authorList>
            <person name="Lafos M."/>
            <person name="Maluk M."/>
            <person name="Batista M."/>
            <person name="Junghare M."/>
            <person name="Carmona M."/>
            <person name="Faoro H."/>
            <person name="Cruz L.M."/>
            <person name="Battistoni F."/>
            <person name="De Souza E."/>
            <person name="Pedrosa F."/>
            <person name="Chen W.-M."/>
            <person name="Poole P.S."/>
            <person name="Dixon R.A."/>
            <person name="James E.K."/>
        </authorList>
    </citation>
    <scope>NUCLEOTIDE SEQUENCE [LARGE SCALE GENOMIC DNA]</scope>
    <source>
        <strain evidence="6 7">ToN1</strain>
    </source>
</reference>
<evidence type="ECO:0000256" key="1">
    <source>
        <dbReference type="ARBA" id="ARBA00009254"/>
    </source>
</evidence>
<comment type="similarity">
    <text evidence="1 5">Belongs to the universal ribosomal protein uL29 family.</text>
</comment>
<dbReference type="InterPro" id="IPR018254">
    <property type="entry name" value="Ribosomal_uL29_CS"/>
</dbReference>
<keyword evidence="2 5" id="KW-0689">Ribosomal protein</keyword>
<dbReference type="Proteomes" id="UP000652074">
    <property type="component" value="Unassembled WGS sequence"/>
</dbReference>
<dbReference type="Gene3D" id="1.10.287.310">
    <property type="match status" value="1"/>
</dbReference>
<comment type="caution">
    <text evidence="6">The sequence shown here is derived from an EMBL/GenBank/DDBJ whole genome shotgun (WGS) entry which is preliminary data.</text>
</comment>
<dbReference type="InterPro" id="IPR036049">
    <property type="entry name" value="Ribosomal_uL29_sf"/>
</dbReference>
<evidence type="ECO:0000313" key="7">
    <source>
        <dbReference type="Proteomes" id="UP000652074"/>
    </source>
</evidence>
<dbReference type="Pfam" id="PF00831">
    <property type="entry name" value="Ribosomal_L29"/>
    <property type="match status" value="1"/>
</dbReference>
<dbReference type="RefSeq" id="WP_169206224.1">
    <property type="nucleotide sequence ID" value="NZ_CP059560.1"/>
</dbReference>
<organism evidence="6 7">
    <name type="scientific">Aromatoleum petrolei</name>
    <dbReference type="NCBI Taxonomy" id="76116"/>
    <lineage>
        <taxon>Bacteria</taxon>
        <taxon>Pseudomonadati</taxon>
        <taxon>Pseudomonadota</taxon>
        <taxon>Betaproteobacteria</taxon>
        <taxon>Rhodocyclales</taxon>
        <taxon>Rhodocyclaceae</taxon>
        <taxon>Aromatoleum</taxon>
    </lineage>
</organism>
<dbReference type="PANTHER" id="PTHR10916:SF0">
    <property type="entry name" value="LARGE RIBOSOMAL SUBUNIT PROTEIN UL29C"/>
    <property type="match status" value="1"/>
</dbReference>
<evidence type="ECO:0000313" key="6">
    <source>
        <dbReference type="EMBL" id="NMF88830.1"/>
    </source>
</evidence>
<evidence type="ECO:0000256" key="3">
    <source>
        <dbReference type="ARBA" id="ARBA00023274"/>
    </source>
</evidence>
<protein>
    <recommendedName>
        <fullName evidence="4 5">Large ribosomal subunit protein uL29</fullName>
    </recommendedName>
</protein>
<gene>
    <name evidence="5 6" type="primary">rpmC</name>
    <name evidence="6" type="ORF">GPA26_10115</name>
</gene>
<evidence type="ECO:0000256" key="4">
    <source>
        <dbReference type="ARBA" id="ARBA00035204"/>
    </source>
</evidence>
<dbReference type="PANTHER" id="PTHR10916">
    <property type="entry name" value="60S RIBOSOMAL PROTEIN L35/50S RIBOSOMAL PROTEIN L29"/>
    <property type="match status" value="1"/>
</dbReference>
<dbReference type="HAMAP" id="MF_00374">
    <property type="entry name" value="Ribosomal_uL29"/>
    <property type="match status" value="1"/>
</dbReference>
<evidence type="ECO:0000256" key="5">
    <source>
        <dbReference type="HAMAP-Rule" id="MF_00374"/>
    </source>
</evidence>
<dbReference type="InterPro" id="IPR050063">
    <property type="entry name" value="Ribosomal_protein_uL29"/>
</dbReference>
<proteinExistence type="inferred from homology"/>
<dbReference type="SUPFAM" id="SSF46561">
    <property type="entry name" value="Ribosomal protein L29 (L29p)"/>
    <property type="match status" value="1"/>
</dbReference>